<reference evidence="7" key="2">
    <citation type="submission" date="2020-05" db="UniProtKB">
        <authorList>
            <consortium name="EnsemblMetazoa"/>
        </authorList>
    </citation>
    <scope>IDENTIFICATION</scope>
    <source>
        <strain evidence="7">MINIMUS1</strain>
    </source>
</reference>
<dbReference type="AlphaFoldDB" id="A0A182WEJ9"/>
<dbReference type="SMART" id="SM00184">
    <property type="entry name" value="RING"/>
    <property type="match status" value="1"/>
</dbReference>
<dbReference type="InterPro" id="IPR018957">
    <property type="entry name" value="Znf_C3HC4_RING-type"/>
</dbReference>
<dbReference type="CDD" id="cd16521">
    <property type="entry name" value="RING-HC_MKRN"/>
    <property type="match status" value="1"/>
</dbReference>
<keyword evidence="4" id="KW-0862">Zinc</keyword>
<dbReference type="GO" id="GO:0061630">
    <property type="term" value="F:ubiquitin protein ligase activity"/>
    <property type="evidence" value="ECO:0007669"/>
    <property type="project" value="InterPro"/>
</dbReference>
<evidence type="ECO:0000256" key="1">
    <source>
        <dbReference type="ARBA" id="ARBA00022679"/>
    </source>
</evidence>
<protein>
    <recommendedName>
        <fullName evidence="6">RING-type domain-containing protein</fullName>
    </recommendedName>
</protein>
<dbReference type="Proteomes" id="UP000075920">
    <property type="component" value="Unassembled WGS sequence"/>
</dbReference>
<dbReference type="SUPFAM" id="SSF57850">
    <property type="entry name" value="RING/U-box"/>
    <property type="match status" value="1"/>
</dbReference>
<evidence type="ECO:0000256" key="4">
    <source>
        <dbReference type="ARBA" id="ARBA00022833"/>
    </source>
</evidence>
<evidence type="ECO:0000313" key="8">
    <source>
        <dbReference type="Proteomes" id="UP000075920"/>
    </source>
</evidence>
<keyword evidence="2" id="KW-0479">Metal-binding</keyword>
<dbReference type="PANTHER" id="PTHR11224">
    <property type="entry name" value="MAKORIN-RELATED"/>
    <property type="match status" value="1"/>
</dbReference>
<evidence type="ECO:0000256" key="3">
    <source>
        <dbReference type="ARBA" id="ARBA00022771"/>
    </source>
</evidence>
<dbReference type="PANTHER" id="PTHR11224:SF10">
    <property type="entry name" value="IP09428P-RELATED"/>
    <property type="match status" value="1"/>
</dbReference>
<accession>A0A182WEJ9</accession>
<evidence type="ECO:0000313" key="7">
    <source>
        <dbReference type="EnsemblMetazoa" id="AMIN008795-PA"/>
    </source>
</evidence>
<dbReference type="STRING" id="112268.A0A182WEJ9"/>
<keyword evidence="8" id="KW-1185">Reference proteome</keyword>
<dbReference type="GO" id="GO:0000209">
    <property type="term" value="P:protein polyubiquitination"/>
    <property type="evidence" value="ECO:0007669"/>
    <property type="project" value="InterPro"/>
</dbReference>
<keyword evidence="3 5" id="KW-0863">Zinc-finger</keyword>
<dbReference type="VEuPathDB" id="VectorBase:AMIN008795"/>
<organism evidence="7 8">
    <name type="scientific">Anopheles minimus</name>
    <dbReference type="NCBI Taxonomy" id="112268"/>
    <lineage>
        <taxon>Eukaryota</taxon>
        <taxon>Metazoa</taxon>
        <taxon>Ecdysozoa</taxon>
        <taxon>Arthropoda</taxon>
        <taxon>Hexapoda</taxon>
        <taxon>Insecta</taxon>
        <taxon>Pterygota</taxon>
        <taxon>Neoptera</taxon>
        <taxon>Endopterygota</taxon>
        <taxon>Diptera</taxon>
        <taxon>Nematocera</taxon>
        <taxon>Culicoidea</taxon>
        <taxon>Culicidae</taxon>
        <taxon>Anophelinae</taxon>
        <taxon>Anopheles</taxon>
    </lineage>
</organism>
<feature type="domain" description="RING-type" evidence="6">
    <location>
        <begin position="216"/>
        <end position="266"/>
    </location>
</feature>
<dbReference type="InterPro" id="IPR001841">
    <property type="entry name" value="Znf_RING"/>
</dbReference>
<evidence type="ECO:0000256" key="2">
    <source>
        <dbReference type="ARBA" id="ARBA00022723"/>
    </source>
</evidence>
<keyword evidence="1" id="KW-0808">Transferase</keyword>
<dbReference type="Gene3D" id="3.30.40.10">
    <property type="entry name" value="Zinc/RING finger domain, C3HC4 (zinc finger)"/>
    <property type="match status" value="1"/>
</dbReference>
<name>A0A182WEJ9_9DIPT</name>
<evidence type="ECO:0000256" key="5">
    <source>
        <dbReference type="PROSITE-ProRule" id="PRU00175"/>
    </source>
</evidence>
<dbReference type="PROSITE" id="PS00518">
    <property type="entry name" value="ZF_RING_1"/>
    <property type="match status" value="1"/>
</dbReference>
<proteinExistence type="predicted"/>
<sequence length="276" mass="30926">MKPSQMEHKTIQVAAASDVGATEMITYKHSLDGMRSFGNSCHLTQSTASNVIEPLNGSTIDSFTTGTNQMEEKESCTNSAVCELSDLAAALPPIPQITERTSEEKIELNTEAVEELSDDEDKEDVIVERSAESSASDIEDDEELEEAQLLPCNETDANCLFAECDVHREECEICHKHCLVPGDAEQRRIHAIGCTKFHITELESASDLQESYDKTCSICFEIVMNKRPREQRFGILSKCQHVFCLKCIRNWRKTDNIPQKVRRSCPATTPKKEGYD</sequence>
<dbReference type="PROSITE" id="PS50089">
    <property type="entry name" value="ZF_RING_2"/>
    <property type="match status" value="1"/>
</dbReference>
<reference evidence="8" key="1">
    <citation type="submission" date="2013-03" db="EMBL/GenBank/DDBJ databases">
        <title>The Genome Sequence of Anopheles minimus MINIMUS1.</title>
        <authorList>
            <consortium name="The Broad Institute Genomics Platform"/>
            <person name="Neafsey D.E."/>
            <person name="Walton C."/>
            <person name="Walker B."/>
            <person name="Young S.K."/>
            <person name="Zeng Q."/>
            <person name="Gargeya S."/>
            <person name="Fitzgerald M."/>
            <person name="Haas B."/>
            <person name="Abouelleil A."/>
            <person name="Allen A.W."/>
            <person name="Alvarado L."/>
            <person name="Arachchi H.M."/>
            <person name="Berlin A.M."/>
            <person name="Chapman S.B."/>
            <person name="Gainer-Dewar J."/>
            <person name="Goldberg J."/>
            <person name="Griggs A."/>
            <person name="Gujja S."/>
            <person name="Hansen M."/>
            <person name="Howarth C."/>
            <person name="Imamovic A."/>
            <person name="Ireland A."/>
            <person name="Larimer J."/>
            <person name="McCowan C."/>
            <person name="Murphy C."/>
            <person name="Pearson M."/>
            <person name="Poon T.W."/>
            <person name="Priest M."/>
            <person name="Roberts A."/>
            <person name="Saif S."/>
            <person name="Shea T."/>
            <person name="Sisk P."/>
            <person name="Sykes S."/>
            <person name="Wortman J."/>
            <person name="Nusbaum C."/>
            <person name="Birren B."/>
        </authorList>
    </citation>
    <scope>NUCLEOTIDE SEQUENCE [LARGE SCALE GENOMIC DNA]</scope>
    <source>
        <strain evidence="8">MINIMUS1</strain>
    </source>
</reference>
<dbReference type="GO" id="GO:0005634">
    <property type="term" value="C:nucleus"/>
    <property type="evidence" value="ECO:0007669"/>
    <property type="project" value="UniProtKB-ARBA"/>
</dbReference>
<dbReference type="InterPro" id="IPR013083">
    <property type="entry name" value="Znf_RING/FYVE/PHD"/>
</dbReference>
<dbReference type="Pfam" id="PF00097">
    <property type="entry name" value="zf-C3HC4"/>
    <property type="match status" value="1"/>
</dbReference>
<dbReference type="InterPro" id="IPR045072">
    <property type="entry name" value="MKRN-like"/>
</dbReference>
<dbReference type="GO" id="GO:0008270">
    <property type="term" value="F:zinc ion binding"/>
    <property type="evidence" value="ECO:0007669"/>
    <property type="project" value="UniProtKB-KW"/>
</dbReference>
<dbReference type="EnsemblMetazoa" id="AMIN008795-RA">
    <property type="protein sequence ID" value="AMIN008795-PA"/>
    <property type="gene ID" value="AMIN008795"/>
</dbReference>
<evidence type="ECO:0000259" key="6">
    <source>
        <dbReference type="PROSITE" id="PS50089"/>
    </source>
</evidence>
<dbReference type="InterPro" id="IPR017907">
    <property type="entry name" value="Znf_RING_CS"/>
</dbReference>